<name>A0A1F6GMU8_9PROT</name>
<dbReference type="Proteomes" id="UP000177583">
    <property type="component" value="Unassembled WGS sequence"/>
</dbReference>
<comment type="catalytic activity">
    <reaction evidence="1 8">
        <text>1-(2-carboxyphenylamino)-1-deoxy-D-ribulose 5-phosphate + H(+) = (1S,2R)-1-C-(indol-3-yl)glycerol 3-phosphate + CO2 + H2O</text>
        <dbReference type="Rhea" id="RHEA:23476"/>
        <dbReference type="ChEBI" id="CHEBI:15377"/>
        <dbReference type="ChEBI" id="CHEBI:15378"/>
        <dbReference type="ChEBI" id="CHEBI:16526"/>
        <dbReference type="ChEBI" id="CHEBI:58613"/>
        <dbReference type="ChEBI" id="CHEBI:58866"/>
        <dbReference type="EC" id="4.1.1.48"/>
    </reaction>
</comment>
<proteinExistence type="inferred from homology"/>
<reference evidence="10 11" key="1">
    <citation type="journal article" date="2016" name="Nat. Commun.">
        <title>Thousands of microbial genomes shed light on interconnected biogeochemical processes in an aquifer system.</title>
        <authorList>
            <person name="Anantharaman K."/>
            <person name="Brown C.T."/>
            <person name="Hug L.A."/>
            <person name="Sharon I."/>
            <person name="Castelle C.J."/>
            <person name="Probst A.J."/>
            <person name="Thomas B.C."/>
            <person name="Singh A."/>
            <person name="Wilkins M.J."/>
            <person name="Karaoz U."/>
            <person name="Brodie E.L."/>
            <person name="Williams K.H."/>
            <person name="Hubbard S.S."/>
            <person name="Banfield J.F."/>
        </authorList>
    </citation>
    <scope>NUCLEOTIDE SEQUENCE [LARGE SCALE GENOMIC DNA]</scope>
</reference>
<evidence type="ECO:0000256" key="8">
    <source>
        <dbReference type="HAMAP-Rule" id="MF_00134"/>
    </source>
</evidence>
<evidence type="ECO:0000256" key="7">
    <source>
        <dbReference type="ARBA" id="ARBA00023239"/>
    </source>
</evidence>
<keyword evidence="6 8" id="KW-0057">Aromatic amino acid biosynthesis</keyword>
<dbReference type="InterPro" id="IPR045186">
    <property type="entry name" value="Indole-3-glycerol_P_synth"/>
</dbReference>
<dbReference type="GO" id="GO:0004640">
    <property type="term" value="F:phosphoribosylanthranilate isomerase activity"/>
    <property type="evidence" value="ECO:0007669"/>
    <property type="project" value="TreeGrafter"/>
</dbReference>
<organism evidence="10 11">
    <name type="scientific">Candidatus Lambdaproteobacteria bacterium RIFOXYD2_FULL_56_26</name>
    <dbReference type="NCBI Taxonomy" id="1817773"/>
    <lineage>
        <taxon>Bacteria</taxon>
        <taxon>Pseudomonadati</taxon>
        <taxon>Pseudomonadota</taxon>
        <taxon>Candidatus Lambdaproteobacteria</taxon>
    </lineage>
</organism>
<evidence type="ECO:0000256" key="6">
    <source>
        <dbReference type="ARBA" id="ARBA00023141"/>
    </source>
</evidence>
<dbReference type="HAMAP" id="MF_00134_B">
    <property type="entry name" value="IGPS_B"/>
    <property type="match status" value="1"/>
</dbReference>
<evidence type="ECO:0000256" key="3">
    <source>
        <dbReference type="ARBA" id="ARBA00022605"/>
    </source>
</evidence>
<keyword evidence="7 8" id="KW-0456">Lyase</keyword>
<dbReference type="AlphaFoldDB" id="A0A1F6GMU8"/>
<sequence length="259" mass="28512">MSILGKINQDKKKEVEAHLGWVTEDLLEPRERDLRRPKDFLGAIQRPGLSVIAEVKKASPSKGLIRPDFNPVAIALAYAQNQAACLSVLTERSYFGGRPEDLVAIRKVVGLPILRKDFIIDPRQIRESYEMGADAILLIVASLTDGDLGYFYSLAKAFGLTVLVEVHDEKELERALKLEAELIGVNNRSLVTFETHLENSLRLKPMIPETVTAVSESGIQTKKDAQLLMAHGFAGILVGESLLRQPDPGMALKYLAGGL</sequence>
<dbReference type="InterPro" id="IPR011060">
    <property type="entry name" value="RibuloseP-bd_barrel"/>
</dbReference>
<dbReference type="PANTHER" id="PTHR22854">
    <property type="entry name" value="TRYPTOPHAN BIOSYNTHESIS PROTEIN"/>
    <property type="match status" value="1"/>
</dbReference>
<evidence type="ECO:0000313" key="11">
    <source>
        <dbReference type="Proteomes" id="UP000177583"/>
    </source>
</evidence>
<dbReference type="InterPro" id="IPR013798">
    <property type="entry name" value="Indole-3-glycerol_P_synth_dom"/>
</dbReference>
<dbReference type="PANTHER" id="PTHR22854:SF2">
    <property type="entry name" value="INDOLE-3-GLYCEROL-PHOSPHATE SYNTHASE"/>
    <property type="match status" value="1"/>
</dbReference>
<dbReference type="CDD" id="cd00331">
    <property type="entry name" value="IGPS"/>
    <property type="match status" value="1"/>
</dbReference>
<protein>
    <recommendedName>
        <fullName evidence="8">Indole-3-glycerol phosphate synthase</fullName>
        <shortName evidence="8">IGPS</shortName>
        <ecNumber evidence="8">4.1.1.48</ecNumber>
    </recommendedName>
</protein>
<evidence type="ECO:0000259" key="9">
    <source>
        <dbReference type="Pfam" id="PF00218"/>
    </source>
</evidence>
<dbReference type="FunFam" id="3.20.20.70:FF:000024">
    <property type="entry name" value="Indole-3-glycerol phosphate synthase"/>
    <property type="match status" value="1"/>
</dbReference>
<dbReference type="GO" id="GO:0000162">
    <property type="term" value="P:L-tryptophan biosynthetic process"/>
    <property type="evidence" value="ECO:0007669"/>
    <property type="project" value="UniProtKB-UniRule"/>
</dbReference>
<dbReference type="InterPro" id="IPR013785">
    <property type="entry name" value="Aldolase_TIM"/>
</dbReference>
<evidence type="ECO:0000256" key="1">
    <source>
        <dbReference type="ARBA" id="ARBA00001633"/>
    </source>
</evidence>
<evidence type="ECO:0000256" key="2">
    <source>
        <dbReference type="ARBA" id="ARBA00004696"/>
    </source>
</evidence>
<dbReference type="SUPFAM" id="SSF51366">
    <property type="entry name" value="Ribulose-phoshate binding barrel"/>
    <property type="match status" value="1"/>
</dbReference>
<keyword evidence="5 8" id="KW-0822">Tryptophan biosynthesis</keyword>
<evidence type="ECO:0000256" key="4">
    <source>
        <dbReference type="ARBA" id="ARBA00022793"/>
    </source>
</evidence>
<comment type="pathway">
    <text evidence="2 8">Amino-acid biosynthesis; L-tryptophan biosynthesis; L-tryptophan from chorismate: step 4/5.</text>
</comment>
<keyword evidence="4 8" id="KW-0210">Decarboxylase</keyword>
<keyword evidence="3 8" id="KW-0028">Amino-acid biosynthesis</keyword>
<dbReference type="EMBL" id="MFNF01000057">
    <property type="protein sequence ID" value="OGG99456.1"/>
    <property type="molecule type" value="Genomic_DNA"/>
</dbReference>
<dbReference type="EC" id="4.1.1.48" evidence="8"/>
<gene>
    <name evidence="8" type="primary">trpC</name>
    <name evidence="10" type="ORF">A2557_12735</name>
</gene>
<comment type="similarity">
    <text evidence="8">Belongs to the TrpC family.</text>
</comment>
<dbReference type="Pfam" id="PF00218">
    <property type="entry name" value="IGPS"/>
    <property type="match status" value="1"/>
</dbReference>
<evidence type="ECO:0000256" key="5">
    <source>
        <dbReference type="ARBA" id="ARBA00022822"/>
    </source>
</evidence>
<dbReference type="NCBIfam" id="NF001377">
    <property type="entry name" value="PRK00278.2-4"/>
    <property type="match status" value="1"/>
</dbReference>
<evidence type="ECO:0000313" key="10">
    <source>
        <dbReference type="EMBL" id="OGG99456.1"/>
    </source>
</evidence>
<accession>A0A1F6GMU8</accession>
<dbReference type="PROSITE" id="PS00614">
    <property type="entry name" value="IGPS"/>
    <property type="match status" value="1"/>
</dbReference>
<dbReference type="UniPathway" id="UPA00035">
    <property type="reaction ID" value="UER00043"/>
</dbReference>
<feature type="domain" description="Indole-3-glycerol phosphate synthase" evidence="9">
    <location>
        <begin position="5"/>
        <end position="253"/>
    </location>
</feature>
<dbReference type="Gene3D" id="3.20.20.70">
    <property type="entry name" value="Aldolase class I"/>
    <property type="match status" value="1"/>
</dbReference>
<dbReference type="GO" id="GO:0004425">
    <property type="term" value="F:indole-3-glycerol-phosphate synthase activity"/>
    <property type="evidence" value="ECO:0007669"/>
    <property type="project" value="UniProtKB-UniRule"/>
</dbReference>
<dbReference type="InterPro" id="IPR001468">
    <property type="entry name" value="Indole-3-GlycerolPSynthase_CS"/>
</dbReference>
<comment type="caution">
    <text evidence="10">The sequence shown here is derived from an EMBL/GenBank/DDBJ whole genome shotgun (WGS) entry which is preliminary data.</text>
</comment>